<comment type="catalytic activity">
    <reaction evidence="7 8">
        <text>protoporphyrin IX + Mg(2+) + ATP + H2O = Mg-protoporphyrin IX + ADP + phosphate + 3 H(+)</text>
        <dbReference type="Rhea" id="RHEA:13961"/>
        <dbReference type="ChEBI" id="CHEBI:15377"/>
        <dbReference type="ChEBI" id="CHEBI:15378"/>
        <dbReference type="ChEBI" id="CHEBI:18420"/>
        <dbReference type="ChEBI" id="CHEBI:30616"/>
        <dbReference type="ChEBI" id="CHEBI:43474"/>
        <dbReference type="ChEBI" id="CHEBI:57306"/>
        <dbReference type="ChEBI" id="CHEBI:60492"/>
        <dbReference type="ChEBI" id="CHEBI:456216"/>
        <dbReference type="EC" id="6.6.1.1"/>
    </reaction>
</comment>
<dbReference type="Gene3D" id="1.10.8.80">
    <property type="entry name" value="Magnesium chelatase subunit I, C-Terminal domain"/>
    <property type="match status" value="1"/>
</dbReference>
<keyword evidence="5 8" id="KW-0067">ATP-binding</keyword>
<dbReference type="NCBIfam" id="TIGR02031">
    <property type="entry name" value="BchD-ChlD"/>
    <property type="match status" value="1"/>
</dbReference>
<dbReference type="Gene3D" id="3.40.50.410">
    <property type="entry name" value="von Willebrand factor, type A domain"/>
    <property type="match status" value="1"/>
</dbReference>
<dbReference type="Gene3D" id="3.40.50.300">
    <property type="entry name" value="P-loop containing nucleotide triphosphate hydrolases"/>
    <property type="match status" value="1"/>
</dbReference>
<dbReference type="SUPFAM" id="SSF53300">
    <property type="entry name" value="vWA-like"/>
    <property type="match status" value="1"/>
</dbReference>
<dbReference type="InterPro" id="IPR027417">
    <property type="entry name" value="P-loop_NTPase"/>
</dbReference>
<keyword evidence="12" id="KW-1185">Reference proteome</keyword>
<dbReference type="RefSeq" id="WP_104518678.1">
    <property type="nucleotide sequence ID" value="NZ_NHRY01000092.1"/>
</dbReference>
<dbReference type="SUPFAM" id="SSF52540">
    <property type="entry name" value="P-loop containing nucleoside triphosphate hydrolases"/>
    <property type="match status" value="1"/>
</dbReference>
<dbReference type="GO" id="GO:0030494">
    <property type="term" value="P:bacteriochlorophyll biosynthetic process"/>
    <property type="evidence" value="ECO:0007669"/>
    <property type="project" value="UniProtKB-UniPathway"/>
</dbReference>
<dbReference type="Pfam" id="PF17863">
    <property type="entry name" value="AAA_lid_2"/>
    <property type="match status" value="1"/>
</dbReference>
<evidence type="ECO:0000313" key="12">
    <source>
        <dbReference type="Proteomes" id="UP000239724"/>
    </source>
</evidence>
<evidence type="ECO:0000259" key="10">
    <source>
        <dbReference type="PROSITE" id="PS50234"/>
    </source>
</evidence>
<feature type="region of interest" description="Disordered" evidence="9">
    <location>
        <begin position="343"/>
        <end position="371"/>
    </location>
</feature>
<dbReference type="GO" id="GO:0016851">
    <property type="term" value="F:magnesium chelatase activity"/>
    <property type="evidence" value="ECO:0007669"/>
    <property type="project" value="UniProtKB-UniRule"/>
</dbReference>
<evidence type="ECO:0000256" key="5">
    <source>
        <dbReference type="ARBA" id="ARBA00022840"/>
    </source>
</evidence>
<feature type="region of interest" description="Disordered" evidence="9">
    <location>
        <begin position="273"/>
        <end position="311"/>
    </location>
</feature>
<sequence length="604" mass="64161">MSGAAASGAANWAAALQSLSLFAADPIGLGGISLRAGAGPVRDRWLKILYDSLPPEMPLRRVPLNAGDDRLLGGLDLAATLQAGRLIEQKGLLSEANGGVIVLAMAERIELGAAARLRSVFDEGVVTLQRDGLSRVLPARFAMVALDEGADVDERPPASLLDRMAFLVDLTNVSLRDIDFDDWTGTESLKARRDAVAEERAPPVVIHAGNQAETDKAVETLCNVAAALGVDSIRAPLYALRAARVAAAQDGRTEVDQDDLSLAVALVYGPRATRLPQQQQPEEAPPEPEPPPEDQQEPPPPDDDDDKDKIPDLPLEDIVLEAALATLPPDLLSQLASMSGRGQVRMPGRVGQAKMSLKRGRPIGTRQGEPKGGARLHLLETLKAAAPWQTLRRHAREHKSERFEVRRDDFRIIRFRQRIGTTTVFAVDASGSAAMNRLGEAKGAVELLLADCYVRRDQVALIAFRGLGAQLLLPPTSSLVRAKRSLAGLPGGGPTPLAAGIEAATALAESIRRGGRTPVITLLTDARANIGRDGLGGRPKAEAEALESARALRALGIATLLVDTSPRPNPFARTLAAEMNARYVPLPYANANALTNAVRSAAGV</sequence>
<protein>
    <recommendedName>
        <fullName evidence="8">Mg-protoporphyrin IX chelatase</fullName>
        <ecNumber evidence="8">6.6.1.1</ecNumber>
    </recommendedName>
</protein>
<feature type="compositionally biased region" description="Acidic residues" evidence="9">
    <location>
        <begin position="284"/>
        <end position="306"/>
    </location>
</feature>
<dbReference type="NCBIfam" id="NF009943">
    <property type="entry name" value="PRK13406.1"/>
    <property type="match status" value="1"/>
</dbReference>
<dbReference type="EC" id="6.6.1.1" evidence="8"/>
<dbReference type="InterPro" id="IPR002035">
    <property type="entry name" value="VWF_A"/>
</dbReference>
<dbReference type="InterPro" id="IPR041702">
    <property type="entry name" value="BchD/ChlD_VWA"/>
</dbReference>
<name>A0A2S6NJ22_RHOGL</name>
<organism evidence="11 12">
    <name type="scientific">Rhodopila globiformis</name>
    <name type="common">Rhodopseudomonas globiformis</name>
    <dbReference type="NCBI Taxonomy" id="1071"/>
    <lineage>
        <taxon>Bacteria</taxon>
        <taxon>Pseudomonadati</taxon>
        <taxon>Pseudomonadota</taxon>
        <taxon>Alphaproteobacteria</taxon>
        <taxon>Acetobacterales</taxon>
        <taxon>Acetobacteraceae</taxon>
        <taxon>Rhodopila</taxon>
    </lineage>
</organism>
<keyword evidence="3 8" id="KW-0436">Ligase</keyword>
<gene>
    <name evidence="11" type="ORF">CCS01_09835</name>
</gene>
<keyword evidence="2 8" id="KW-0602">Photosynthesis</keyword>
<evidence type="ECO:0000256" key="1">
    <source>
        <dbReference type="ARBA" id="ARBA00005799"/>
    </source>
</evidence>
<accession>A0A2S6NJ22</accession>
<keyword evidence="6 8" id="KW-0149">Chlorophyll biosynthesis</keyword>
<comment type="similarity">
    <text evidence="1 8">Belongs to the Mg-chelatase subunits D/I family.</text>
</comment>
<dbReference type="Pfam" id="PF13519">
    <property type="entry name" value="VWA_2"/>
    <property type="match status" value="1"/>
</dbReference>
<dbReference type="SMART" id="SM00327">
    <property type="entry name" value="VWA"/>
    <property type="match status" value="1"/>
</dbReference>
<dbReference type="Proteomes" id="UP000239724">
    <property type="component" value="Unassembled WGS sequence"/>
</dbReference>
<comment type="caution">
    <text evidence="11">The sequence shown here is derived from an EMBL/GenBank/DDBJ whole genome shotgun (WGS) entry which is preliminary data.</text>
</comment>
<dbReference type="AlphaFoldDB" id="A0A2S6NJ22"/>
<dbReference type="UniPathway" id="UPA00669"/>
<evidence type="ECO:0000256" key="4">
    <source>
        <dbReference type="ARBA" id="ARBA00022741"/>
    </source>
</evidence>
<evidence type="ECO:0000256" key="3">
    <source>
        <dbReference type="ARBA" id="ARBA00022598"/>
    </source>
</evidence>
<evidence type="ECO:0000256" key="7">
    <source>
        <dbReference type="ARBA" id="ARBA00048693"/>
    </source>
</evidence>
<dbReference type="GO" id="GO:0005524">
    <property type="term" value="F:ATP binding"/>
    <property type="evidence" value="ECO:0007669"/>
    <property type="project" value="UniProtKB-UniRule"/>
</dbReference>
<comment type="function">
    <text evidence="8">Involved in bacteriochlorophyll biosynthesis; introduces a magnesium ion into protoporphyrin IX to yield Mg-protoporphyrin IX.</text>
</comment>
<dbReference type="PANTHER" id="PTHR43473:SF2">
    <property type="entry name" value="MAGNESIUM-CHELATASE SUBUNIT CHLD, CHLOROPLASTIC"/>
    <property type="match status" value="1"/>
</dbReference>
<dbReference type="InterPro" id="IPR036465">
    <property type="entry name" value="vWFA_dom_sf"/>
</dbReference>
<dbReference type="CDD" id="cd01451">
    <property type="entry name" value="vWA_Magnesium_chelatase"/>
    <property type="match status" value="1"/>
</dbReference>
<dbReference type="PROSITE" id="PS50234">
    <property type="entry name" value="VWFA"/>
    <property type="match status" value="1"/>
</dbReference>
<dbReference type="EMBL" id="NHRY01000092">
    <property type="protein sequence ID" value="PPQ34709.1"/>
    <property type="molecule type" value="Genomic_DNA"/>
</dbReference>
<comment type="pathway">
    <text evidence="8">Porphyrin-containing compound metabolism; bacteriochlorophyll biosynthesis.</text>
</comment>
<keyword evidence="8" id="KW-0077">Bacteriochlorophyll biosynthesis</keyword>
<evidence type="ECO:0000256" key="9">
    <source>
        <dbReference type="SAM" id="MobiDB-lite"/>
    </source>
</evidence>
<evidence type="ECO:0000256" key="8">
    <source>
        <dbReference type="RuleBase" id="RU362087"/>
    </source>
</evidence>
<proteinExistence type="inferred from homology"/>
<keyword evidence="4 8" id="KW-0547">Nucleotide-binding</keyword>
<dbReference type="PANTHER" id="PTHR43473">
    <property type="entry name" value="MAGNESIUM-CHELATASE SUBUNIT CHLD, CHLOROPLASTIC"/>
    <property type="match status" value="1"/>
</dbReference>
<evidence type="ECO:0000256" key="6">
    <source>
        <dbReference type="ARBA" id="ARBA00023171"/>
    </source>
</evidence>
<dbReference type="OrthoDB" id="9775079at2"/>
<dbReference type="InterPro" id="IPR011776">
    <property type="entry name" value="Mg_chelatase_ATPase-dsu"/>
</dbReference>
<evidence type="ECO:0000256" key="2">
    <source>
        <dbReference type="ARBA" id="ARBA00022531"/>
    </source>
</evidence>
<reference evidence="11 12" key="1">
    <citation type="journal article" date="2018" name="Arch. Microbiol.">
        <title>New insights into the metabolic potential of the phototrophic purple bacterium Rhodopila globiformis DSM 161(T) from its draft genome sequence and evidence for a vanadium-dependent nitrogenase.</title>
        <authorList>
            <person name="Imhoff J.F."/>
            <person name="Rahn T."/>
            <person name="Kunzel S."/>
            <person name="Neulinger S.C."/>
        </authorList>
    </citation>
    <scope>NUCLEOTIDE SEQUENCE [LARGE SCALE GENOMIC DNA]</scope>
    <source>
        <strain evidence="11 12">DSM 161</strain>
    </source>
</reference>
<feature type="domain" description="VWFA" evidence="10">
    <location>
        <begin position="422"/>
        <end position="602"/>
    </location>
</feature>
<evidence type="ECO:0000313" key="11">
    <source>
        <dbReference type="EMBL" id="PPQ34709.1"/>
    </source>
</evidence>
<dbReference type="GO" id="GO:0015979">
    <property type="term" value="P:photosynthesis"/>
    <property type="evidence" value="ECO:0007669"/>
    <property type="project" value="UniProtKB-UniRule"/>
</dbReference>
<dbReference type="InterPro" id="IPR041628">
    <property type="entry name" value="ChlI/MoxR_AAA_lid"/>
</dbReference>